<dbReference type="InterPro" id="IPR050307">
    <property type="entry name" value="Sterol_Desaturase_Related"/>
</dbReference>
<accession>A0A4R6T1P7</accession>
<dbReference type="Pfam" id="PF04116">
    <property type="entry name" value="FA_hydroxylase"/>
    <property type="match status" value="1"/>
</dbReference>
<keyword evidence="2 5" id="KW-0812">Transmembrane</keyword>
<organism evidence="7 8">
    <name type="scientific">Pedobacter metabolipauper</name>
    <dbReference type="NCBI Taxonomy" id="425513"/>
    <lineage>
        <taxon>Bacteria</taxon>
        <taxon>Pseudomonadati</taxon>
        <taxon>Bacteroidota</taxon>
        <taxon>Sphingobacteriia</taxon>
        <taxon>Sphingobacteriales</taxon>
        <taxon>Sphingobacteriaceae</taxon>
        <taxon>Pedobacter</taxon>
    </lineage>
</organism>
<feature type="transmembrane region" description="Helical" evidence="5">
    <location>
        <begin position="99"/>
        <end position="123"/>
    </location>
</feature>
<dbReference type="RefSeq" id="WP_133574496.1">
    <property type="nucleotide sequence ID" value="NZ_SNYC01000003.1"/>
</dbReference>
<evidence type="ECO:0000313" key="7">
    <source>
        <dbReference type="EMBL" id="TDQ11420.1"/>
    </source>
</evidence>
<dbReference type="PANTHER" id="PTHR11863">
    <property type="entry name" value="STEROL DESATURASE"/>
    <property type="match status" value="1"/>
</dbReference>
<feature type="transmembrane region" description="Helical" evidence="5">
    <location>
        <begin position="12"/>
        <end position="39"/>
    </location>
</feature>
<dbReference type="GO" id="GO:0005506">
    <property type="term" value="F:iron ion binding"/>
    <property type="evidence" value="ECO:0007669"/>
    <property type="project" value="InterPro"/>
</dbReference>
<dbReference type="GO" id="GO:0008610">
    <property type="term" value="P:lipid biosynthetic process"/>
    <property type="evidence" value="ECO:0007669"/>
    <property type="project" value="InterPro"/>
</dbReference>
<evidence type="ECO:0000313" key="8">
    <source>
        <dbReference type="Proteomes" id="UP000295620"/>
    </source>
</evidence>
<comment type="caution">
    <text evidence="7">The sequence shown here is derived from an EMBL/GenBank/DDBJ whole genome shotgun (WGS) entry which is preliminary data.</text>
</comment>
<dbReference type="EMBL" id="SNYC01000003">
    <property type="protein sequence ID" value="TDQ11420.1"/>
    <property type="molecule type" value="Genomic_DNA"/>
</dbReference>
<keyword evidence="4 5" id="KW-0472">Membrane</keyword>
<keyword evidence="8" id="KW-1185">Reference proteome</keyword>
<evidence type="ECO:0000256" key="4">
    <source>
        <dbReference type="ARBA" id="ARBA00023136"/>
    </source>
</evidence>
<gene>
    <name evidence="7" type="ORF">ATK78_0542</name>
</gene>
<evidence type="ECO:0000256" key="1">
    <source>
        <dbReference type="ARBA" id="ARBA00004370"/>
    </source>
</evidence>
<reference evidence="7 8" key="1">
    <citation type="submission" date="2019-03" db="EMBL/GenBank/DDBJ databases">
        <title>Genomic Encyclopedia of Archaeal and Bacterial Type Strains, Phase II (KMG-II): from individual species to whole genera.</title>
        <authorList>
            <person name="Goeker M."/>
        </authorList>
    </citation>
    <scope>NUCLEOTIDE SEQUENCE [LARGE SCALE GENOMIC DNA]</scope>
    <source>
        <strain evidence="7 8">DSM 19035</strain>
    </source>
</reference>
<dbReference type="GO" id="GO:0016020">
    <property type="term" value="C:membrane"/>
    <property type="evidence" value="ECO:0007669"/>
    <property type="project" value="UniProtKB-SubCell"/>
</dbReference>
<name>A0A4R6T1P7_9SPHI</name>
<dbReference type="OrthoDB" id="9770329at2"/>
<comment type="subcellular location">
    <subcellularLocation>
        <location evidence="1">Membrane</location>
    </subcellularLocation>
</comment>
<keyword evidence="3 5" id="KW-1133">Transmembrane helix</keyword>
<evidence type="ECO:0000256" key="5">
    <source>
        <dbReference type="SAM" id="Phobius"/>
    </source>
</evidence>
<feature type="transmembrane region" description="Helical" evidence="5">
    <location>
        <begin position="144"/>
        <end position="167"/>
    </location>
</feature>
<dbReference type="GO" id="GO:0016491">
    <property type="term" value="F:oxidoreductase activity"/>
    <property type="evidence" value="ECO:0007669"/>
    <property type="project" value="InterPro"/>
</dbReference>
<protein>
    <submittedName>
        <fullName evidence="7">Sterol desaturase/sphingolipid hydroxylase (Fatty acid hydroxylase superfamily)</fullName>
    </submittedName>
</protein>
<dbReference type="InterPro" id="IPR006694">
    <property type="entry name" value="Fatty_acid_hydroxylase"/>
</dbReference>
<dbReference type="AlphaFoldDB" id="A0A4R6T1P7"/>
<sequence length="241" mass="28968">MLETLFRWTFDTWYNAFISLLVFFNLLYWSVTLTGILIFRYMERSRGLVMVDNHYKYPDQVRKEIWQSMRSIFVFSLQGIIIQQGLLFGWFNISYDLNGWFFLQIVLLFLWNEIHFFGCHYLLHTRFMMKRVHWVHHHSKEPTVFSTFSFHWIEAFLLGTVIVFPLLVYPFQTAAILSLPIMSLVINLLGHCNYDFFSAHAPEHILKFSYRHSMHHKRGRGNLGFLLPWLDTLFKTTHKSI</sequence>
<dbReference type="Proteomes" id="UP000295620">
    <property type="component" value="Unassembled WGS sequence"/>
</dbReference>
<feature type="transmembrane region" description="Helical" evidence="5">
    <location>
        <begin position="72"/>
        <end position="93"/>
    </location>
</feature>
<proteinExistence type="predicted"/>
<evidence type="ECO:0000256" key="3">
    <source>
        <dbReference type="ARBA" id="ARBA00022989"/>
    </source>
</evidence>
<evidence type="ECO:0000259" key="6">
    <source>
        <dbReference type="Pfam" id="PF04116"/>
    </source>
</evidence>
<feature type="domain" description="Fatty acid hydroxylase" evidence="6">
    <location>
        <begin position="106"/>
        <end position="236"/>
    </location>
</feature>
<feature type="transmembrane region" description="Helical" evidence="5">
    <location>
        <begin position="173"/>
        <end position="190"/>
    </location>
</feature>
<evidence type="ECO:0000256" key="2">
    <source>
        <dbReference type="ARBA" id="ARBA00022692"/>
    </source>
</evidence>